<comment type="pathway">
    <text evidence="7">Amino-acid biosynthesis; L-methionine biosynthesis via de novo pathway; O-succinyl-L-homoserine from L-homoserine: step 1/1.</text>
</comment>
<name>A0A5S9MZD0_9GAMM</name>
<dbReference type="PIRSF" id="PIRSF000443">
    <property type="entry name" value="Homoser_Ac_trans"/>
    <property type="match status" value="1"/>
</dbReference>
<feature type="binding site" evidence="7">
    <location>
        <position position="227"/>
    </location>
    <ligand>
        <name>substrate</name>
    </ligand>
</feature>
<dbReference type="Gene3D" id="1.10.1740.110">
    <property type="match status" value="1"/>
</dbReference>
<dbReference type="SUPFAM" id="SSF53474">
    <property type="entry name" value="alpha/beta-Hydrolases"/>
    <property type="match status" value="1"/>
</dbReference>
<dbReference type="InterPro" id="IPR029058">
    <property type="entry name" value="AB_hydrolase_fold"/>
</dbReference>
<dbReference type="NCBIfam" id="TIGR01392">
    <property type="entry name" value="homoserO_Ac_trn"/>
    <property type="match status" value="1"/>
</dbReference>
<dbReference type="FunFam" id="1.10.1740.110:FF:000001">
    <property type="entry name" value="Homoserine O-acetyltransferase"/>
    <property type="match status" value="1"/>
</dbReference>
<dbReference type="OrthoDB" id="9800754at2"/>
<accession>A0A5S9MZD0</accession>
<evidence type="ECO:0000313" key="11">
    <source>
        <dbReference type="Proteomes" id="UP000434580"/>
    </source>
</evidence>
<dbReference type="GO" id="GO:0009086">
    <property type="term" value="P:methionine biosynthetic process"/>
    <property type="evidence" value="ECO:0007669"/>
    <property type="project" value="UniProtKB-UniRule"/>
</dbReference>
<dbReference type="InterPro" id="IPR000073">
    <property type="entry name" value="AB_hydrolase_1"/>
</dbReference>
<dbReference type="EMBL" id="CACSII010000001">
    <property type="protein sequence ID" value="CAA0082064.1"/>
    <property type="molecule type" value="Genomic_DNA"/>
</dbReference>
<gene>
    <name evidence="7 10" type="primary">metXS</name>
    <name evidence="10" type="ORF">DPBNPPHM_00416</name>
</gene>
<evidence type="ECO:0000256" key="5">
    <source>
        <dbReference type="ARBA" id="ARBA00023167"/>
    </source>
</evidence>
<dbReference type="Pfam" id="PF00561">
    <property type="entry name" value="Abhydrolase_1"/>
    <property type="match status" value="1"/>
</dbReference>
<evidence type="ECO:0000256" key="3">
    <source>
        <dbReference type="ARBA" id="ARBA00022605"/>
    </source>
</evidence>
<evidence type="ECO:0000256" key="7">
    <source>
        <dbReference type="HAMAP-Rule" id="MF_00296"/>
    </source>
</evidence>
<dbReference type="InterPro" id="IPR008220">
    <property type="entry name" value="HAT_MetX-like"/>
</dbReference>
<evidence type="ECO:0000256" key="6">
    <source>
        <dbReference type="ARBA" id="ARBA00023315"/>
    </source>
</evidence>
<sequence>MPAEFPADSVGLVKPQCLPVNQPLKLASGRVLESYDLVYETYGQLNAERSNAILICHALSGDAHAAGYHSQDDKKPGWWDNYIGPGKPIDTNRFYVVSPNNIGGCGGSTGPTSTNPVSGKPFGPDFPHLRVRDWVESQRILMDHLNIQQWAAIVGGSLGGMQVMRWSLEYPDAMRHCVVIASSMHLTAQNIAFNETARQAIMSDNDFHDGHYYEKAVVPRLGLSLARMIGHLTYLSDNAMEEKFGRELSSGSFRLGQDSDLEFQVASYLKYQGEKFSTSFDANTYILMTRALDYFDLAREYGGDPVKAFSHANAAFLVISFSTDWRFSPQRSQDITNALIASGKSVVYTDIESDFGHDAFLLKNPRYEKVFQNYMQHVHQELQAGE</sequence>
<organism evidence="10 11">
    <name type="scientific">BD1-7 clade bacterium</name>
    <dbReference type="NCBI Taxonomy" id="2029982"/>
    <lineage>
        <taxon>Bacteria</taxon>
        <taxon>Pseudomonadati</taxon>
        <taxon>Pseudomonadota</taxon>
        <taxon>Gammaproteobacteria</taxon>
        <taxon>Cellvibrionales</taxon>
        <taxon>Spongiibacteraceae</taxon>
        <taxon>BD1-7 clade</taxon>
    </lineage>
</organism>
<keyword evidence="2 7" id="KW-0963">Cytoplasm</keyword>
<feature type="active site" evidence="7 8">
    <location>
        <position position="324"/>
    </location>
</feature>
<proteinExistence type="inferred from homology"/>
<dbReference type="Gene3D" id="3.40.50.1820">
    <property type="entry name" value="alpha/beta hydrolase"/>
    <property type="match status" value="1"/>
</dbReference>
<evidence type="ECO:0000256" key="1">
    <source>
        <dbReference type="ARBA" id="ARBA00011738"/>
    </source>
</evidence>
<dbReference type="AlphaFoldDB" id="A0A5S9MZD0"/>
<dbReference type="HAMAP" id="MF_00296">
    <property type="entry name" value="MetX_acyltransf"/>
    <property type="match status" value="1"/>
</dbReference>
<evidence type="ECO:0000259" key="9">
    <source>
        <dbReference type="Pfam" id="PF00561"/>
    </source>
</evidence>
<keyword evidence="6 7" id="KW-0012">Acyltransferase</keyword>
<comment type="catalytic activity">
    <reaction evidence="7">
        <text>L-homoserine + succinyl-CoA = O-succinyl-L-homoserine + CoA</text>
        <dbReference type="Rhea" id="RHEA:22008"/>
        <dbReference type="ChEBI" id="CHEBI:57287"/>
        <dbReference type="ChEBI" id="CHEBI:57292"/>
        <dbReference type="ChEBI" id="CHEBI:57476"/>
        <dbReference type="ChEBI" id="CHEBI:57661"/>
        <dbReference type="EC" id="2.3.1.46"/>
    </reaction>
</comment>
<protein>
    <recommendedName>
        <fullName evidence="7">Homoserine O-succinyltransferase</fullName>
        <shortName evidence="7">HST</shortName>
        <ecNumber evidence="7">2.3.1.46</ecNumber>
    </recommendedName>
    <alternativeName>
        <fullName evidence="7">Homoserine transsuccinylase</fullName>
        <shortName evidence="7">HTS</shortName>
    </alternativeName>
</protein>
<comment type="similarity">
    <text evidence="7">Belongs to the AB hydrolase superfamily. MetX family.</text>
</comment>
<dbReference type="GO" id="GO:0008899">
    <property type="term" value="F:homoserine O-succinyltransferase activity"/>
    <property type="evidence" value="ECO:0007669"/>
    <property type="project" value="UniProtKB-UniRule"/>
</dbReference>
<dbReference type="PANTHER" id="PTHR32268:SF11">
    <property type="entry name" value="HOMOSERINE O-ACETYLTRANSFERASE"/>
    <property type="match status" value="1"/>
</dbReference>
<reference evidence="10 11" key="1">
    <citation type="submission" date="2019-11" db="EMBL/GenBank/DDBJ databases">
        <authorList>
            <person name="Holert J."/>
        </authorList>
    </citation>
    <scope>NUCLEOTIDE SEQUENCE [LARGE SCALE GENOMIC DNA]</scope>
    <source>
        <strain evidence="10">BC5_2</strain>
    </source>
</reference>
<comment type="subunit">
    <text evidence="1 7">Homodimer.</text>
</comment>
<feature type="site" description="Important for acyl-CoA specificity" evidence="7">
    <location>
        <position position="326"/>
    </location>
</feature>
<dbReference type="EC" id="2.3.1.46" evidence="7"/>
<feature type="binding site" evidence="7">
    <location>
        <position position="358"/>
    </location>
    <ligand>
        <name>substrate</name>
    </ligand>
</feature>
<evidence type="ECO:0000256" key="4">
    <source>
        <dbReference type="ARBA" id="ARBA00022679"/>
    </source>
</evidence>
<comment type="subcellular location">
    <subcellularLocation>
        <location evidence="7">Cytoplasm</location>
    </subcellularLocation>
</comment>
<dbReference type="UniPathway" id="UPA00051">
    <property type="reaction ID" value="UER00075"/>
</dbReference>
<dbReference type="GO" id="GO:0004414">
    <property type="term" value="F:homoserine O-acetyltransferase activity"/>
    <property type="evidence" value="ECO:0007669"/>
    <property type="project" value="TreeGrafter"/>
</dbReference>
<keyword evidence="5 7" id="KW-0486">Methionine biosynthesis</keyword>
<dbReference type="GO" id="GO:0005737">
    <property type="term" value="C:cytoplasm"/>
    <property type="evidence" value="ECO:0007669"/>
    <property type="project" value="UniProtKB-SubCell"/>
</dbReference>
<feature type="domain" description="AB hydrolase-1" evidence="9">
    <location>
        <begin position="52"/>
        <end position="362"/>
    </location>
</feature>
<dbReference type="GO" id="GO:0009092">
    <property type="term" value="P:homoserine metabolic process"/>
    <property type="evidence" value="ECO:0007669"/>
    <property type="project" value="TreeGrafter"/>
</dbReference>
<evidence type="ECO:0000256" key="2">
    <source>
        <dbReference type="ARBA" id="ARBA00022490"/>
    </source>
</evidence>
<dbReference type="PANTHER" id="PTHR32268">
    <property type="entry name" value="HOMOSERINE O-ACETYLTRANSFERASE"/>
    <property type="match status" value="1"/>
</dbReference>
<keyword evidence="3 7" id="KW-0028">Amino-acid biosynthesis</keyword>
<comment type="function">
    <text evidence="7">Transfers a succinyl group from succinyl-CoA to L-homoserine, forming succinyl-L-homoserine.</text>
</comment>
<feature type="active site" evidence="7 8">
    <location>
        <position position="357"/>
    </location>
</feature>
<feature type="active site" description="Nucleophile" evidence="7 8">
    <location>
        <position position="157"/>
    </location>
</feature>
<keyword evidence="4 7" id="KW-0808">Transferase</keyword>
<evidence type="ECO:0000256" key="8">
    <source>
        <dbReference type="PIRSR" id="PIRSR000443-1"/>
    </source>
</evidence>
<dbReference type="NCBIfam" id="NF001209">
    <property type="entry name" value="PRK00175.1"/>
    <property type="match status" value="1"/>
</dbReference>
<evidence type="ECO:0000313" key="10">
    <source>
        <dbReference type="EMBL" id="CAA0082064.1"/>
    </source>
</evidence>
<comment type="caution">
    <text evidence="7">Lacks conserved residue(s) required for the propagation of feature annotation.</text>
</comment>
<dbReference type="Proteomes" id="UP000434580">
    <property type="component" value="Unassembled WGS sequence"/>
</dbReference>